<reference evidence="7" key="1">
    <citation type="submission" date="2022-12" db="EMBL/GenBank/DDBJ databases">
        <title>Polyphasic identification of a Novel Hot-Spring Cyanobacterium Ocullathermofonsia sinensis gen nov. sp. nov. and Genomic Insights on its Adaptations to the Thermal Habitat.</title>
        <authorList>
            <person name="Daroch M."/>
            <person name="Tang J."/>
            <person name="Jiang Y."/>
        </authorList>
    </citation>
    <scope>NUCLEOTIDE SEQUENCE</scope>
    <source>
        <strain evidence="7">PKUAC-SCTA174</strain>
    </source>
</reference>
<dbReference type="Pfam" id="PF07690">
    <property type="entry name" value="MFS_1"/>
    <property type="match status" value="1"/>
</dbReference>
<keyword evidence="2 5" id="KW-0812">Transmembrane</keyword>
<evidence type="ECO:0000256" key="3">
    <source>
        <dbReference type="ARBA" id="ARBA00022989"/>
    </source>
</evidence>
<dbReference type="GO" id="GO:0022857">
    <property type="term" value="F:transmembrane transporter activity"/>
    <property type="evidence" value="ECO:0007669"/>
    <property type="project" value="InterPro"/>
</dbReference>
<dbReference type="Gene3D" id="1.20.1250.20">
    <property type="entry name" value="MFS general substrate transporter like domains"/>
    <property type="match status" value="2"/>
</dbReference>
<dbReference type="KEGG" id="tsin:OXH18_09940"/>
<evidence type="ECO:0000259" key="6">
    <source>
        <dbReference type="PROSITE" id="PS50850"/>
    </source>
</evidence>
<name>A0A9E8ZGD3_9CYAN</name>
<feature type="transmembrane region" description="Helical" evidence="5">
    <location>
        <begin position="257"/>
        <end position="275"/>
    </location>
</feature>
<feature type="transmembrane region" description="Helical" evidence="5">
    <location>
        <begin position="439"/>
        <end position="462"/>
    </location>
</feature>
<protein>
    <submittedName>
        <fullName evidence="7">MFS transporter</fullName>
    </submittedName>
</protein>
<feature type="transmembrane region" description="Helical" evidence="5">
    <location>
        <begin position="186"/>
        <end position="210"/>
    </location>
</feature>
<feature type="transmembrane region" description="Helical" evidence="5">
    <location>
        <begin position="346"/>
        <end position="363"/>
    </location>
</feature>
<dbReference type="AlphaFoldDB" id="A0A9E8ZGD3"/>
<dbReference type="PANTHER" id="PTHR23526">
    <property type="entry name" value="INTEGRAL MEMBRANE TRANSPORT PROTEIN-RELATED"/>
    <property type="match status" value="1"/>
</dbReference>
<evidence type="ECO:0000256" key="2">
    <source>
        <dbReference type="ARBA" id="ARBA00022692"/>
    </source>
</evidence>
<dbReference type="InterPro" id="IPR052528">
    <property type="entry name" value="Sugar_transport-like"/>
</dbReference>
<feature type="transmembrane region" description="Helical" evidence="5">
    <location>
        <begin position="91"/>
        <end position="114"/>
    </location>
</feature>
<keyword evidence="8" id="KW-1185">Reference proteome</keyword>
<dbReference type="GO" id="GO:0005886">
    <property type="term" value="C:plasma membrane"/>
    <property type="evidence" value="ECO:0007669"/>
    <property type="project" value="UniProtKB-SubCell"/>
</dbReference>
<feature type="domain" description="Major facilitator superfamily (MFS) profile" evidence="6">
    <location>
        <begin position="309"/>
        <end position="535"/>
    </location>
</feature>
<gene>
    <name evidence="7" type="ORF">OXH18_09940</name>
</gene>
<dbReference type="PANTHER" id="PTHR23526:SF2">
    <property type="entry name" value="MAJOR FACILITATOR SUPERFAMILY (MFS) PROFILE DOMAIN-CONTAINING PROTEIN"/>
    <property type="match status" value="1"/>
</dbReference>
<feature type="transmembrane region" description="Helical" evidence="5">
    <location>
        <begin position="310"/>
        <end position="334"/>
    </location>
</feature>
<comment type="subcellular location">
    <subcellularLocation>
        <location evidence="1">Cell membrane</location>
        <topology evidence="1">Multi-pass membrane protein</topology>
    </subcellularLocation>
</comment>
<evidence type="ECO:0000313" key="7">
    <source>
        <dbReference type="EMBL" id="WAL62286.1"/>
    </source>
</evidence>
<feature type="transmembrane region" description="Helical" evidence="5">
    <location>
        <begin position="231"/>
        <end position="251"/>
    </location>
</feature>
<proteinExistence type="predicted"/>
<feature type="transmembrane region" description="Helical" evidence="5">
    <location>
        <begin position="375"/>
        <end position="393"/>
    </location>
</feature>
<dbReference type="InterPro" id="IPR020846">
    <property type="entry name" value="MFS_dom"/>
</dbReference>
<dbReference type="EMBL" id="CP113797">
    <property type="protein sequence ID" value="WAL62286.1"/>
    <property type="molecule type" value="Genomic_DNA"/>
</dbReference>
<feature type="transmembrane region" description="Helical" evidence="5">
    <location>
        <begin position="120"/>
        <end position="140"/>
    </location>
</feature>
<sequence>MDSVSLELSPSTVAAEVATVSIPVNITNSVAELAELDRLELNAAISSVPSSELAHLLPNRNTTNARRLSTLTLHPAKDALRASLKASTIDGVFATVFSNVTGGVLLTGFLMQLGASPSQIGLLASIPMIANLIQPIGAYWSEQVSSRRWFCFWIYGISRLLWLVLVAAIFWLTWQPIAPLDLNQQLISLTLMVALASCVLGAMGSAPWLSWMAMLVPRQLRGRYFGLRNSAANLANLLSLPLLGYAVANGFGGTVQGYGVVLGVGIGFGLISLGFQQFIADVPPQNQLPSSTKVSKTTPTRWQGGISPNFLLFLLYFSLSMFALNLSAPFFNLYMLDRLALDMSQVTLYNSLTAGANLFMLMVWGKLSDRVGNRVILLSVGLLVGITPLLWLIPSANSLSNWLWLPLLHVLMGGTLAAIDLCTNNLQIGVTPTQNQATYFAIVAAVVGLTSALGATVGGYLVQYWHQAGFWGVFVLSGILRFAALLPLLLIHEPNRSSLNHWIGFTVALFASNAKHDGNITCHSSTRNAQNPQQF</sequence>
<feature type="transmembrane region" description="Helical" evidence="5">
    <location>
        <begin position="399"/>
        <end position="419"/>
    </location>
</feature>
<dbReference type="InterPro" id="IPR036259">
    <property type="entry name" value="MFS_trans_sf"/>
</dbReference>
<keyword evidence="3 5" id="KW-1133">Transmembrane helix</keyword>
<dbReference type="SUPFAM" id="SSF103473">
    <property type="entry name" value="MFS general substrate transporter"/>
    <property type="match status" value="1"/>
</dbReference>
<feature type="transmembrane region" description="Helical" evidence="5">
    <location>
        <begin position="152"/>
        <end position="174"/>
    </location>
</feature>
<organism evidence="7 8">
    <name type="scientific">Thermocoleostomius sinensis A174</name>
    <dbReference type="NCBI Taxonomy" id="2016057"/>
    <lineage>
        <taxon>Bacteria</taxon>
        <taxon>Bacillati</taxon>
        <taxon>Cyanobacteriota</taxon>
        <taxon>Cyanophyceae</taxon>
        <taxon>Oculatellales</taxon>
        <taxon>Oculatellaceae</taxon>
        <taxon>Thermocoleostomius</taxon>
    </lineage>
</organism>
<evidence type="ECO:0000313" key="8">
    <source>
        <dbReference type="Proteomes" id="UP001163152"/>
    </source>
</evidence>
<dbReference type="PROSITE" id="PS50850">
    <property type="entry name" value="MFS"/>
    <property type="match status" value="1"/>
</dbReference>
<dbReference type="RefSeq" id="WP_268612527.1">
    <property type="nucleotide sequence ID" value="NZ_CP113797.1"/>
</dbReference>
<dbReference type="Proteomes" id="UP001163152">
    <property type="component" value="Chromosome"/>
</dbReference>
<evidence type="ECO:0000256" key="5">
    <source>
        <dbReference type="SAM" id="Phobius"/>
    </source>
</evidence>
<feature type="transmembrane region" description="Helical" evidence="5">
    <location>
        <begin position="468"/>
        <end position="491"/>
    </location>
</feature>
<accession>A0A9E8ZGD3</accession>
<dbReference type="InterPro" id="IPR011701">
    <property type="entry name" value="MFS"/>
</dbReference>
<evidence type="ECO:0000256" key="1">
    <source>
        <dbReference type="ARBA" id="ARBA00004651"/>
    </source>
</evidence>
<evidence type="ECO:0000256" key="4">
    <source>
        <dbReference type="ARBA" id="ARBA00023136"/>
    </source>
</evidence>
<keyword evidence="4 5" id="KW-0472">Membrane</keyword>